<reference evidence="12 13" key="1">
    <citation type="submission" date="2016-07" db="EMBL/GenBank/DDBJ databases">
        <title>Pervasive Adenine N6-methylation of Active Genes in Fungi.</title>
        <authorList>
            <consortium name="DOE Joint Genome Institute"/>
            <person name="Mondo S.J."/>
            <person name="Dannebaum R.O."/>
            <person name="Kuo R.C."/>
            <person name="Labutti K."/>
            <person name="Haridas S."/>
            <person name="Kuo A."/>
            <person name="Salamov A."/>
            <person name="Ahrendt S.R."/>
            <person name="Lipzen A."/>
            <person name="Sullivan W."/>
            <person name="Andreopoulos W.B."/>
            <person name="Clum A."/>
            <person name="Lindquist E."/>
            <person name="Daum C."/>
            <person name="Ramamoorthy G.K."/>
            <person name="Gryganskyi A."/>
            <person name="Culley D."/>
            <person name="Magnuson J.K."/>
            <person name="James T.Y."/>
            <person name="O'Malley M.A."/>
            <person name="Stajich J.E."/>
            <person name="Spatafora J.W."/>
            <person name="Visel A."/>
            <person name="Grigoriev I.V."/>
        </authorList>
    </citation>
    <scope>NUCLEOTIDE SEQUENCE [LARGE SCALE GENOMIC DNA]</scope>
    <source>
        <strain evidence="12 13">NRRL 3301</strain>
    </source>
</reference>
<evidence type="ECO:0000259" key="10">
    <source>
        <dbReference type="PROSITE" id="PS51044"/>
    </source>
</evidence>
<keyword evidence="4" id="KW-0479">Metal-binding</keyword>
<dbReference type="PANTHER" id="PTHR10782">
    <property type="entry name" value="ZINC FINGER MIZ DOMAIN-CONTAINING PROTEIN"/>
    <property type="match status" value="1"/>
</dbReference>
<feature type="domain" description="PINIT" evidence="11">
    <location>
        <begin position="93"/>
        <end position="254"/>
    </location>
</feature>
<feature type="region of interest" description="Disordered" evidence="9">
    <location>
        <begin position="380"/>
        <end position="434"/>
    </location>
</feature>
<dbReference type="Pfam" id="PF14324">
    <property type="entry name" value="PINIT"/>
    <property type="match status" value="1"/>
</dbReference>
<evidence type="ECO:0000256" key="2">
    <source>
        <dbReference type="ARBA" id="ARBA00005383"/>
    </source>
</evidence>
<feature type="compositionally biased region" description="Polar residues" evidence="9">
    <location>
        <begin position="403"/>
        <end position="416"/>
    </location>
</feature>
<comment type="similarity">
    <text evidence="2">Belongs to the PIAS family.</text>
</comment>
<dbReference type="GO" id="GO:0008270">
    <property type="term" value="F:zinc ion binding"/>
    <property type="evidence" value="ECO:0007669"/>
    <property type="project" value="UniProtKB-KW"/>
</dbReference>
<proteinExistence type="inferred from homology"/>
<dbReference type="Pfam" id="PF02891">
    <property type="entry name" value="zf-MIZ"/>
    <property type="match status" value="1"/>
</dbReference>
<evidence type="ECO:0000256" key="3">
    <source>
        <dbReference type="ARBA" id="ARBA00022679"/>
    </source>
</evidence>
<protein>
    <recommendedName>
        <fullName evidence="14">Zf-MIZ-domain-containing protein</fullName>
    </recommendedName>
</protein>
<evidence type="ECO:0000313" key="12">
    <source>
        <dbReference type="EMBL" id="ORX55644.1"/>
    </source>
</evidence>
<evidence type="ECO:0000256" key="4">
    <source>
        <dbReference type="ARBA" id="ARBA00022723"/>
    </source>
</evidence>
<dbReference type="PROSITE" id="PS51044">
    <property type="entry name" value="ZF_SP_RING"/>
    <property type="match status" value="1"/>
</dbReference>
<feature type="domain" description="SP-RING-type" evidence="10">
    <location>
        <begin position="283"/>
        <end position="364"/>
    </location>
</feature>
<sequence length="560" mass="62571">MFSRSELHFAISTLRVIEIKNLIVALNGSCSTNIRRTGNKAELATHIVNAVDRWFIVGNVAYIRRASAIFESHRVNYKLTDHLGFMPSSDSSNSAPRSNSVSTVFAPNYPQYATSPFYTIVSRLSNARVAPSCPMSRNSCSFTVYLTPDQIQHFQDRYPGDNQPYYQIRLFCAANVSSQSKLSVEYPSTCEIRVNQVHVVPNAKLRGLRGRPNTVHPADITSYFHLGTQKNTIDFVYANTDRSYITSVELIRRVPVPEIVTVVKSSRVIGKEETLRRLQERNEDADIVLESETISTKCPLGFTRIVTPGKSRHCPHIQCFDLTTFLLMNEQTPTWNCPICNRVIPWEDLVVDGYFTDILEMVGNVESMQVDNSGQLKILTHEDDDNDSDSDGDGLPKIKSERQQSASQPPEGSQLITIEEDEEGGHPEPERDNIPPAKRARLEAYNNHINNSIVDLTFSSDEDEEPLHHHHPPSASGHHPPVPATSDASSTTTTTSVTTAINTNLPNNNVMNPFNPSYSQAFAQDPFSNYRPPHSPTFSSNSQDEASSPNFFPSTPNQPY</sequence>
<dbReference type="STRING" id="101127.A0A1X2GK10"/>
<comment type="pathway">
    <text evidence="1">Protein modification; protein sumoylation.</text>
</comment>
<evidence type="ECO:0000259" key="11">
    <source>
        <dbReference type="PROSITE" id="PS51466"/>
    </source>
</evidence>
<dbReference type="GO" id="GO:0061665">
    <property type="term" value="F:SUMO ligase activity"/>
    <property type="evidence" value="ECO:0007669"/>
    <property type="project" value="TreeGrafter"/>
</dbReference>
<dbReference type="PANTHER" id="PTHR10782:SF4">
    <property type="entry name" value="TONALLI, ISOFORM E"/>
    <property type="match status" value="1"/>
</dbReference>
<dbReference type="EMBL" id="MCGT01000011">
    <property type="protein sequence ID" value="ORX55644.1"/>
    <property type="molecule type" value="Genomic_DNA"/>
</dbReference>
<dbReference type="Proteomes" id="UP000242146">
    <property type="component" value="Unassembled WGS sequence"/>
</dbReference>
<dbReference type="InterPro" id="IPR038654">
    <property type="entry name" value="PINIT_sf"/>
</dbReference>
<feature type="compositionally biased region" description="Low complexity" evidence="9">
    <location>
        <begin position="473"/>
        <end position="516"/>
    </location>
</feature>
<dbReference type="InterPro" id="IPR004181">
    <property type="entry name" value="Znf_MIZ"/>
</dbReference>
<evidence type="ECO:0000256" key="9">
    <source>
        <dbReference type="SAM" id="MobiDB-lite"/>
    </source>
</evidence>
<keyword evidence="5 8" id="KW-0863">Zinc-finger</keyword>
<dbReference type="InterPro" id="IPR023321">
    <property type="entry name" value="PINIT"/>
</dbReference>
<feature type="compositionally biased region" description="Basic and acidic residues" evidence="9">
    <location>
        <begin position="424"/>
        <end position="433"/>
    </location>
</feature>
<evidence type="ECO:0000256" key="1">
    <source>
        <dbReference type="ARBA" id="ARBA00004718"/>
    </source>
</evidence>
<name>A0A1X2GK10_9FUNG</name>
<keyword evidence="7" id="KW-0862">Zinc</keyword>
<comment type="caution">
    <text evidence="12">The sequence shown here is derived from an EMBL/GenBank/DDBJ whole genome shotgun (WGS) entry which is preliminary data.</text>
</comment>
<keyword evidence="3" id="KW-0808">Transferase</keyword>
<evidence type="ECO:0000256" key="5">
    <source>
        <dbReference type="ARBA" id="ARBA00022771"/>
    </source>
</evidence>
<dbReference type="GO" id="GO:0016925">
    <property type="term" value="P:protein sumoylation"/>
    <property type="evidence" value="ECO:0007669"/>
    <property type="project" value="UniProtKB-UniPathway"/>
</dbReference>
<feature type="compositionally biased region" description="Polar residues" evidence="9">
    <location>
        <begin position="536"/>
        <end position="560"/>
    </location>
</feature>
<evidence type="ECO:0000256" key="6">
    <source>
        <dbReference type="ARBA" id="ARBA00022786"/>
    </source>
</evidence>
<keyword evidence="13" id="KW-1185">Reference proteome</keyword>
<feature type="compositionally biased region" description="Acidic residues" evidence="9">
    <location>
        <begin position="382"/>
        <end position="392"/>
    </location>
</feature>
<dbReference type="AlphaFoldDB" id="A0A1X2GK10"/>
<feature type="region of interest" description="Disordered" evidence="9">
    <location>
        <begin position="461"/>
        <end position="560"/>
    </location>
</feature>
<dbReference type="Gene3D" id="3.30.40.10">
    <property type="entry name" value="Zinc/RING finger domain, C3HC4 (zinc finger)"/>
    <property type="match status" value="1"/>
</dbReference>
<organism evidence="12 13">
    <name type="scientific">Hesseltinella vesiculosa</name>
    <dbReference type="NCBI Taxonomy" id="101127"/>
    <lineage>
        <taxon>Eukaryota</taxon>
        <taxon>Fungi</taxon>
        <taxon>Fungi incertae sedis</taxon>
        <taxon>Mucoromycota</taxon>
        <taxon>Mucoromycotina</taxon>
        <taxon>Mucoromycetes</taxon>
        <taxon>Mucorales</taxon>
        <taxon>Cunninghamellaceae</taxon>
        <taxon>Hesseltinella</taxon>
    </lineage>
</organism>
<gene>
    <name evidence="12" type="ORF">DM01DRAFT_1382770</name>
</gene>
<evidence type="ECO:0000256" key="7">
    <source>
        <dbReference type="ARBA" id="ARBA00022833"/>
    </source>
</evidence>
<evidence type="ECO:0000313" key="13">
    <source>
        <dbReference type="Proteomes" id="UP000242146"/>
    </source>
</evidence>
<evidence type="ECO:0008006" key="14">
    <source>
        <dbReference type="Google" id="ProtNLM"/>
    </source>
</evidence>
<dbReference type="InterPro" id="IPR013083">
    <property type="entry name" value="Znf_RING/FYVE/PHD"/>
</dbReference>
<dbReference type="OrthoDB" id="28127at2759"/>
<dbReference type="Gene3D" id="2.60.120.780">
    <property type="entry name" value="PINIT domain"/>
    <property type="match status" value="1"/>
</dbReference>
<dbReference type="CDD" id="cd16650">
    <property type="entry name" value="SP-RING_PIAS-like"/>
    <property type="match status" value="1"/>
</dbReference>
<accession>A0A1X2GK10</accession>
<dbReference type="GO" id="GO:0000785">
    <property type="term" value="C:chromatin"/>
    <property type="evidence" value="ECO:0007669"/>
    <property type="project" value="TreeGrafter"/>
</dbReference>
<dbReference type="PROSITE" id="PS51466">
    <property type="entry name" value="PINIT"/>
    <property type="match status" value="1"/>
</dbReference>
<keyword evidence="6" id="KW-0833">Ubl conjugation pathway</keyword>
<evidence type="ECO:0000256" key="8">
    <source>
        <dbReference type="PROSITE-ProRule" id="PRU00452"/>
    </source>
</evidence>
<dbReference type="UniPathway" id="UPA00886"/>